<dbReference type="EMBL" id="MBEV02000024">
    <property type="protein sequence ID" value="MUP08096.1"/>
    <property type="molecule type" value="Genomic_DNA"/>
</dbReference>
<dbReference type="PANTHER" id="PTHR43283">
    <property type="entry name" value="BETA-LACTAMASE-RELATED"/>
    <property type="match status" value="1"/>
</dbReference>
<dbReference type="SUPFAM" id="SSF56601">
    <property type="entry name" value="beta-lactamase/transpeptidase-like"/>
    <property type="match status" value="1"/>
</dbReference>
<keyword evidence="4" id="KW-0378">Hydrolase</keyword>
<dbReference type="AlphaFoldDB" id="A0ABD6GK63"/>
<dbReference type="InterPro" id="IPR050789">
    <property type="entry name" value="Diverse_Enzym_Activities"/>
</dbReference>
<dbReference type="PANTHER" id="PTHR43283:SF7">
    <property type="entry name" value="BETA-LACTAMASE-RELATED DOMAIN-CONTAINING PROTEIN"/>
    <property type="match status" value="1"/>
</dbReference>
<feature type="compositionally biased region" description="Low complexity" evidence="1">
    <location>
        <begin position="127"/>
        <end position="137"/>
    </location>
</feature>
<keyword evidence="2" id="KW-1133">Transmembrane helix</keyword>
<dbReference type="GO" id="GO:0016787">
    <property type="term" value="F:hydrolase activity"/>
    <property type="evidence" value="ECO:0007669"/>
    <property type="project" value="UniProtKB-KW"/>
</dbReference>
<evidence type="ECO:0000259" key="3">
    <source>
        <dbReference type="Pfam" id="PF00144"/>
    </source>
</evidence>
<keyword evidence="2" id="KW-0472">Membrane</keyword>
<keyword evidence="2" id="KW-0812">Transmembrane</keyword>
<feature type="region of interest" description="Disordered" evidence="1">
    <location>
        <begin position="127"/>
        <end position="151"/>
    </location>
</feature>
<comment type="caution">
    <text evidence="4">The sequence shown here is derived from an EMBL/GenBank/DDBJ whole genome shotgun (WGS) entry which is preliminary data.</text>
</comment>
<name>A0ABD6GK63_AGRVI</name>
<proteinExistence type="predicted"/>
<reference evidence="4 5" key="1">
    <citation type="submission" date="2019-11" db="EMBL/GenBank/DDBJ databases">
        <title>Whole-genome sequencing of Allorhizobium vitis.</title>
        <authorList>
            <person name="Gan H.M."/>
            <person name="Savka M.A."/>
        </authorList>
    </citation>
    <scope>NUCLEOTIDE SEQUENCE [LARGE SCALE GENOMIC DNA]</scope>
    <source>
        <strain evidence="4 5">AB4</strain>
    </source>
</reference>
<sequence length="459" mass="49337">MRLLIRFVQGLLLVVLVVIVGAVTWLWLAPPELLRVGTGYAAKIVCSNVFIAKRDPMEVLSEDVQAPGHPLLRFLRLNVDRDAGMVTAYMFGAFAPSTAIARPGLGCANVPDGKIDAARKVHLPQQVPVAPAQSSAPNPAPWPDGTGAPHTDPVLAGILADPALTGPSMRATLVIRDGELLGEAYGPGFGPDTPLIGWSMTKTVMAMLIGQRMGEGGLDLDKGHLLPKWTDGRAATTLRQLMGMESGLRFNEDYGDVSDATRMLFLEPDQAAFVASQPLDATPGTLFHYSTGTSVLLARLLMDSLPPEQALSYPQTSLFKPLGMTSAVLEADETGTLAGGSYLYANARDWAKLAQCLLQDGVWQGRRLLPEGYVKIMATPTKSSGGTYGQGQIWRSGPGREPDSTFGITEETLWFQGHDGQTIAIVPSRKLIVLRMGLTPAWDNYRPQKLLKAVLDAMP</sequence>
<dbReference type="Proteomes" id="UP000175993">
    <property type="component" value="Unassembled WGS sequence"/>
</dbReference>
<dbReference type="InterPro" id="IPR001466">
    <property type="entry name" value="Beta-lactam-related"/>
</dbReference>
<evidence type="ECO:0000256" key="2">
    <source>
        <dbReference type="SAM" id="Phobius"/>
    </source>
</evidence>
<dbReference type="InterPro" id="IPR012338">
    <property type="entry name" value="Beta-lactam/transpept-like"/>
</dbReference>
<evidence type="ECO:0000313" key="4">
    <source>
        <dbReference type="EMBL" id="MUP08096.1"/>
    </source>
</evidence>
<gene>
    <name evidence="4" type="ORF">BBI04_025270</name>
</gene>
<dbReference type="RefSeq" id="WP_070166445.1">
    <property type="nucleotide sequence ID" value="NZ_CP118259.1"/>
</dbReference>
<accession>A0ABD6GK63</accession>
<feature type="transmembrane region" description="Helical" evidence="2">
    <location>
        <begin position="7"/>
        <end position="28"/>
    </location>
</feature>
<evidence type="ECO:0000313" key="5">
    <source>
        <dbReference type="Proteomes" id="UP000175993"/>
    </source>
</evidence>
<protein>
    <submittedName>
        <fullName evidence="4">Serine hydrolase</fullName>
    </submittedName>
</protein>
<dbReference type="Pfam" id="PF00144">
    <property type="entry name" value="Beta-lactamase"/>
    <property type="match status" value="1"/>
</dbReference>
<feature type="domain" description="Beta-lactamase-related" evidence="3">
    <location>
        <begin position="171"/>
        <end position="434"/>
    </location>
</feature>
<feature type="region of interest" description="Disordered" evidence="1">
    <location>
        <begin position="383"/>
        <end position="402"/>
    </location>
</feature>
<organism evidence="4 5">
    <name type="scientific">Agrobacterium vitis</name>
    <name type="common">Rhizobium vitis</name>
    <dbReference type="NCBI Taxonomy" id="373"/>
    <lineage>
        <taxon>Bacteria</taxon>
        <taxon>Pseudomonadati</taxon>
        <taxon>Pseudomonadota</taxon>
        <taxon>Alphaproteobacteria</taxon>
        <taxon>Hyphomicrobiales</taxon>
        <taxon>Rhizobiaceae</taxon>
        <taxon>Rhizobium/Agrobacterium group</taxon>
        <taxon>Agrobacterium</taxon>
    </lineage>
</organism>
<evidence type="ECO:0000256" key="1">
    <source>
        <dbReference type="SAM" id="MobiDB-lite"/>
    </source>
</evidence>
<dbReference type="Gene3D" id="3.40.710.10">
    <property type="entry name" value="DD-peptidase/beta-lactamase superfamily"/>
    <property type="match status" value="1"/>
</dbReference>